<proteinExistence type="predicted"/>
<feature type="domain" description="GGDEF" evidence="2">
    <location>
        <begin position="492"/>
        <end position="624"/>
    </location>
</feature>
<dbReference type="GO" id="GO:0052621">
    <property type="term" value="F:diguanylate cyclase activity"/>
    <property type="evidence" value="ECO:0007669"/>
    <property type="project" value="TreeGrafter"/>
</dbReference>
<evidence type="ECO:0000259" key="2">
    <source>
        <dbReference type="PROSITE" id="PS50887"/>
    </source>
</evidence>
<keyword evidence="1" id="KW-1133">Transmembrane helix</keyword>
<dbReference type="Proteomes" id="UP000823891">
    <property type="component" value="Unassembled WGS sequence"/>
</dbReference>
<keyword evidence="1" id="KW-0472">Membrane</keyword>
<dbReference type="InterPro" id="IPR000160">
    <property type="entry name" value="GGDEF_dom"/>
</dbReference>
<sequence length="632" mass="73088">MILLLVPFNFEFHYKISHDQQKESSDQLFDHVKQIIAINERDLKQEKEEFSQVCIQKADMVAYFIQHEPDMLYDLDRLRELARILDVDEIHFFNKEGKIFSGTHPEYYGYSVEDGEQIGFFRQMLEDTSLKICQDIMPNTAEGKEMQYAAVWLEDKSSFVEIGMKPERLLALMEENSLQSVVGSIPFDYEGCLYIINAETMMTEASSESDMVGKEFPADLLSAIKHPSQTTVNTLHFDINSERSCVYTELYDDYLLVRTYSSKYLIQETLVSTVMVLGYILLTTLCVIWVIIRYVRQHILQNLITLNEELKKIEQGNLEALHMTTHISEFDTLTYYINQLLKSVRFNSGRISEIIDSGQLPLGVFEYNQFYKKTFLNQWMKKFLGMDGGQPMSFETEKNLALEKLSQIEQNCVDPEQKVYWYERDGAVNYVKMQKSSDEQSTIYYLTDVSSWWQEINMAKNESGTDILTGLYNRRGLEEQAKHLFNNPQILKKAAVIMVDADGLKRINDLYGHPIGDEYLKTIASFLSIIPRTHCISARLGGDEFAAILYGFDSHEQMSRIIEELGEKRGTRFLPSSLGADESVEFSMGYTYCTTEERDYQRLMGLADERMYQEKRKRKAAADEPDSISPGS</sequence>
<dbReference type="SUPFAM" id="SSF55073">
    <property type="entry name" value="Nucleotide cyclase"/>
    <property type="match status" value="1"/>
</dbReference>
<reference evidence="3" key="2">
    <citation type="submission" date="2021-04" db="EMBL/GenBank/DDBJ databases">
        <authorList>
            <person name="Gilroy R."/>
        </authorList>
    </citation>
    <scope>NUCLEOTIDE SEQUENCE</scope>
    <source>
        <strain evidence="3">USAMLcec2-132</strain>
    </source>
</reference>
<name>A0A9D2NIQ8_9FIRM</name>
<keyword evidence="1" id="KW-0812">Transmembrane</keyword>
<dbReference type="Pfam" id="PF00990">
    <property type="entry name" value="GGDEF"/>
    <property type="match status" value="1"/>
</dbReference>
<evidence type="ECO:0000313" key="4">
    <source>
        <dbReference type="Proteomes" id="UP000823891"/>
    </source>
</evidence>
<dbReference type="InterPro" id="IPR043128">
    <property type="entry name" value="Rev_trsase/Diguanyl_cyclase"/>
</dbReference>
<evidence type="ECO:0000256" key="1">
    <source>
        <dbReference type="SAM" id="Phobius"/>
    </source>
</evidence>
<dbReference type="NCBIfam" id="TIGR00254">
    <property type="entry name" value="GGDEF"/>
    <property type="match status" value="1"/>
</dbReference>
<dbReference type="EMBL" id="DWWS01000044">
    <property type="protein sequence ID" value="HJC24484.1"/>
    <property type="molecule type" value="Genomic_DNA"/>
</dbReference>
<organism evidence="3 4">
    <name type="scientific">Candidatus Eisenbergiella merdavium</name>
    <dbReference type="NCBI Taxonomy" id="2838551"/>
    <lineage>
        <taxon>Bacteria</taxon>
        <taxon>Bacillati</taxon>
        <taxon>Bacillota</taxon>
        <taxon>Clostridia</taxon>
        <taxon>Lachnospirales</taxon>
        <taxon>Lachnospiraceae</taxon>
        <taxon>Eisenbergiella</taxon>
    </lineage>
</organism>
<reference evidence="3" key="1">
    <citation type="journal article" date="2021" name="PeerJ">
        <title>Extensive microbial diversity within the chicken gut microbiome revealed by metagenomics and culture.</title>
        <authorList>
            <person name="Gilroy R."/>
            <person name="Ravi A."/>
            <person name="Getino M."/>
            <person name="Pursley I."/>
            <person name="Horton D.L."/>
            <person name="Alikhan N.F."/>
            <person name="Baker D."/>
            <person name="Gharbi K."/>
            <person name="Hall N."/>
            <person name="Watson M."/>
            <person name="Adriaenssens E.M."/>
            <person name="Foster-Nyarko E."/>
            <person name="Jarju S."/>
            <person name="Secka A."/>
            <person name="Antonio M."/>
            <person name="Oren A."/>
            <person name="Chaudhuri R.R."/>
            <person name="La Ragione R."/>
            <person name="Hildebrand F."/>
            <person name="Pallen M.J."/>
        </authorList>
    </citation>
    <scope>NUCLEOTIDE SEQUENCE</scope>
    <source>
        <strain evidence="3">USAMLcec2-132</strain>
    </source>
</reference>
<comment type="caution">
    <text evidence="3">The sequence shown here is derived from an EMBL/GenBank/DDBJ whole genome shotgun (WGS) entry which is preliminary data.</text>
</comment>
<dbReference type="Gene3D" id="3.30.70.270">
    <property type="match status" value="1"/>
</dbReference>
<dbReference type="SMART" id="SM00267">
    <property type="entry name" value="GGDEF"/>
    <property type="match status" value="1"/>
</dbReference>
<accession>A0A9D2NIQ8</accession>
<dbReference type="PANTHER" id="PTHR45138">
    <property type="entry name" value="REGULATORY COMPONENTS OF SENSORY TRANSDUCTION SYSTEM"/>
    <property type="match status" value="1"/>
</dbReference>
<dbReference type="CDD" id="cd01949">
    <property type="entry name" value="GGDEF"/>
    <property type="match status" value="1"/>
</dbReference>
<feature type="transmembrane region" description="Helical" evidence="1">
    <location>
        <begin position="270"/>
        <end position="292"/>
    </location>
</feature>
<dbReference type="AlphaFoldDB" id="A0A9D2NIQ8"/>
<evidence type="ECO:0000313" key="3">
    <source>
        <dbReference type="EMBL" id="HJC24484.1"/>
    </source>
</evidence>
<dbReference type="PANTHER" id="PTHR45138:SF9">
    <property type="entry name" value="DIGUANYLATE CYCLASE DGCM-RELATED"/>
    <property type="match status" value="1"/>
</dbReference>
<gene>
    <name evidence="3" type="ORF">H9761_12355</name>
</gene>
<protein>
    <submittedName>
        <fullName evidence="3">GGDEF domain-containing protein</fullName>
    </submittedName>
</protein>
<dbReference type="InterPro" id="IPR029787">
    <property type="entry name" value="Nucleotide_cyclase"/>
</dbReference>
<dbReference type="InterPro" id="IPR050469">
    <property type="entry name" value="Diguanylate_Cyclase"/>
</dbReference>
<dbReference type="PROSITE" id="PS50887">
    <property type="entry name" value="GGDEF"/>
    <property type="match status" value="1"/>
</dbReference>